<reference evidence="2" key="1">
    <citation type="submission" date="2020-08" db="EMBL/GenBank/DDBJ databases">
        <title>Genome sequencing and assembly of the red palm weevil Rhynchophorus ferrugineus.</title>
        <authorList>
            <person name="Dias G.B."/>
            <person name="Bergman C.M."/>
            <person name="Manee M."/>
        </authorList>
    </citation>
    <scope>NUCLEOTIDE SEQUENCE</scope>
    <source>
        <strain evidence="2">AA-2017</strain>
        <tissue evidence="2">Whole larva</tissue>
    </source>
</reference>
<feature type="compositionally biased region" description="Basic residues" evidence="1">
    <location>
        <begin position="89"/>
        <end position="102"/>
    </location>
</feature>
<sequence>MKEDVARSQEPVRQEVERTIDPMANQNISDIEAHSKPKRTGVDRQDDRGGTAERRKRTERKRRKRKGNASTPSEPDLSVAGNELAARPRSLKRFRTKRRPAMRRQSPL</sequence>
<gene>
    <name evidence="2" type="ORF">GWI33_012896</name>
</gene>
<feature type="compositionally biased region" description="Basic and acidic residues" evidence="1">
    <location>
        <begin position="31"/>
        <end position="53"/>
    </location>
</feature>
<accession>A0A834IAH4</accession>
<keyword evidence="3" id="KW-1185">Reference proteome</keyword>
<dbReference type="Proteomes" id="UP000625711">
    <property type="component" value="Unassembled WGS sequence"/>
</dbReference>
<evidence type="ECO:0000313" key="3">
    <source>
        <dbReference type="Proteomes" id="UP000625711"/>
    </source>
</evidence>
<name>A0A834IAH4_RHYFE</name>
<evidence type="ECO:0000256" key="1">
    <source>
        <dbReference type="SAM" id="MobiDB-lite"/>
    </source>
</evidence>
<dbReference type="EMBL" id="JAACXV010012795">
    <property type="protein sequence ID" value="KAF7274448.1"/>
    <property type="molecule type" value="Genomic_DNA"/>
</dbReference>
<protein>
    <submittedName>
        <fullName evidence="2">Uncharacterized protein</fullName>
    </submittedName>
</protein>
<proteinExistence type="predicted"/>
<comment type="caution">
    <text evidence="2">The sequence shown here is derived from an EMBL/GenBank/DDBJ whole genome shotgun (WGS) entry which is preliminary data.</text>
</comment>
<evidence type="ECO:0000313" key="2">
    <source>
        <dbReference type="EMBL" id="KAF7274448.1"/>
    </source>
</evidence>
<feature type="region of interest" description="Disordered" evidence="1">
    <location>
        <begin position="1"/>
        <end position="108"/>
    </location>
</feature>
<dbReference type="AlphaFoldDB" id="A0A834IAH4"/>
<feature type="compositionally biased region" description="Basic and acidic residues" evidence="1">
    <location>
        <begin position="1"/>
        <end position="20"/>
    </location>
</feature>
<feature type="compositionally biased region" description="Basic residues" evidence="1">
    <location>
        <begin position="54"/>
        <end position="67"/>
    </location>
</feature>
<organism evidence="2 3">
    <name type="scientific">Rhynchophorus ferrugineus</name>
    <name type="common">Red palm weevil</name>
    <name type="synonym">Curculio ferrugineus</name>
    <dbReference type="NCBI Taxonomy" id="354439"/>
    <lineage>
        <taxon>Eukaryota</taxon>
        <taxon>Metazoa</taxon>
        <taxon>Ecdysozoa</taxon>
        <taxon>Arthropoda</taxon>
        <taxon>Hexapoda</taxon>
        <taxon>Insecta</taxon>
        <taxon>Pterygota</taxon>
        <taxon>Neoptera</taxon>
        <taxon>Endopterygota</taxon>
        <taxon>Coleoptera</taxon>
        <taxon>Polyphaga</taxon>
        <taxon>Cucujiformia</taxon>
        <taxon>Curculionidae</taxon>
        <taxon>Dryophthorinae</taxon>
        <taxon>Rhynchophorus</taxon>
    </lineage>
</organism>